<feature type="domain" description="NAD-dependent epimerase/dehydratase" evidence="1">
    <location>
        <begin position="5"/>
        <end position="192"/>
    </location>
</feature>
<dbReference type="NCBIfam" id="NF047837">
    <property type="entry name" value="UDPAcbARedWbcJ"/>
    <property type="match status" value="1"/>
</dbReference>
<accession>A0A2S0MX31</accession>
<reference evidence="3 4" key="1">
    <citation type="submission" date="2018-03" db="EMBL/GenBank/DDBJ databases">
        <title>Genome sequencing of Simplicispira sp.</title>
        <authorList>
            <person name="Kim S.-J."/>
            <person name="Heo J."/>
            <person name="Kwon S.-W."/>
        </authorList>
    </citation>
    <scope>NUCLEOTIDE SEQUENCE [LARGE SCALE GENOMIC DNA]</scope>
    <source>
        <strain evidence="3 4">SC1-8</strain>
    </source>
</reference>
<dbReference type="AlphaFoldDB" id="A0A2S0MX31"/>
<dbReference type="EMBL" id="CP027669">
    <property type="protein sequence ID" value="AVO40456.1"/>
    <property type="molecule type" value="Genomic_DNA"/>
</dbReference>
<dbReference type="Gene3D" id="2.60.120.10">
    <property type="entry name" value="Jelly Rolls"/>
    <property type="match status" value="1"/>
</dbReference>
<name>A0A2S0MX31_9BURK</name>
<gene>
    <name evidence="3" type="ORF">C6571_03420</name>
</gene>
<dbReference type="Proteomes" id="UP000239326">
    <property type="component" value="Chromosome"/>
</dbReference>
<dbReference type="KEGG" id="simp:C6571_03420"/>
<dbReference type="OrthoDB" id="9801056at2"/>
<feature type="domain" description="Capsular polysaccharide assembling protein CapF C-terminal" evidence="2">
    <location>
        <begin position="263"/>
        <end position="373"/>
    </location>
</feature>
<dbReference type="RefSeq" id="WP_106445447.1">
    <property type="nucleotide sequence ID" value="NZ_CP027669.1"/>
</dbReference>
<evidence type="ECO:0000313" key="3">
    <source>
        <dbReference type="EMBL" id="AVO40456.1"/>
    </source>
</evidence>
<dbReference type="Gene3D" id="3.40.50.720">
    <property type="entry name" value="NAD(P)-binding Rossmann-like Domain"/>
    <property type="match status" value="1"/>
</dbReference>
<dbReference type="InterPro" id="IPR029303">
    <property type="entry name" value="CapF_C"/>
</dbReference>
<evidence type="ECO:0000259" key="2">
    <source>
        <dbReference type="Pfam" id="PF14667"/>
    </source>
</evidence>
<protein>
    <submittedName>
        <fullName evidence="3">Capsular biosynthesis protein</fullName>
    </submittedName>
</protein>
<dbReference type="Pfam" id="PF14667">
    <property type="entry name" value="Polysacc_synt_C"/>
    <property type="match status" value="1"/>
</dbReference>
<evidence type="ECO:0000259" key="1">
    <source>
        <dbReference type="Pfam" id="PF01370"/>
    </source>
</evidence>
<dbReference type="PANTHER" id="PTHR43245">
    <property type="entry name" value="BIFUNCTIONAL POLYMYXIN RESISTANCE PROTEIN ARNA"/>
    <property type="match status" value="1"/>
</dbReference>
<dbReference type="SUPFAM" id="SSF51735">
    <property type="entry name" value="NAD(P)-binding Rossmann-fold domains"/>
    <property type="match status" value="1"/>
</dbReference>
<dbReference type="InterPro" id="IPR050177">
    <property type="entry name" value="Lipid_A_modif_metabolic_enz"/>
</dbReference>
<dbReference type="CDD" id="cd07007">
    <property type="entry name" value="cupin_CapF-like_C"/>
    <property type="match status" value="1"/>
</dbReference>
<dbReference type="InterPro" id="IPR001509">
    <property type="entry name" value="Epimerase_deHydtase"/>
</dbReference>
<dbReference type="SUPFAM" id="SSF51182">
    <property type="entry name" value="RmlC-like cupins"/>
    <property type="match status" value="1"/>
</dbReference>
<dbReference type="InterPro" id="IPR011051">
    <property type="entry name" value="RmlC_Cupin_sf"/>
</dbReference>
<proteinExistence type="predicted"/>
<dbReference type="InterPro" id="IPR014710">
    <property type="entry name" value="RmlC-like_jellyroll"/>
</dbReference>
<keyword evidence="4" id="KW-1185">Reference proteome</keyword>
<organism evidence="3 4">
    <name type="scientific">Simplicispira suum</name>
    <dbReference type="NCBI Taxonomy" id="2109915"/>
    <lineage>
        <taxon>Bacteria</taxon>
        <taxon>Pseudomonadati</taxon>
        <taxon>Pseudomonadota</taxon>
        <taxon>Betaproteobacteria</taxon>
        <taxon>Burkholderiales</taxon>
        <taxon>Comamonadaceae</taxon>
        <taxon>Simplicispira</taxon>
    </lineage>
</organism>
<dbReference type="InterPro" id="IPR036291">
    <property type="entry name" value="NAD(P)-bd_dom_sf"/>
</dbReference>
<dbReference type="PANTHER" id="PTHR43245:SF55">
    <property type="entry name" value="NAD(P)-BINDING DOMAIN-CONTAINING PROTEIN"/>
    <property type="match status" value="1"/>
</dbReference>
<evidence type="ECO:0000313" key="4">
    <source>
        <dbReference type="Proteomes" id="UP000239326"/>
    </source>
</evidence>
<sequence>MTHTVLITGADGFVGKNLQLHLVERKDVQVRSFTRSHSVGQLPELLQGVDFVFHLAGVNRPQDPQEFAVGNAELTHALCQAVAALAAATGKRIPVVYTSSTQAAHANPYGQSKRAAEDALFSLAASHQVPVHVFRLPNVFGKWCKPNYNSAVATFCHNMARGLPVQVNDPAAPLTLVHVDDVVACFLQLLDGADGTVDANGFATVAPQYTTTVGAVAEQIQAFHDSRATLMTERVGAGLVRALYSTYVSYLPVDRFAYVVPQHADPRGVFVEMLKTPDCGQFSYFTAHPGITRGGHYHHSKTEKFLVIKGQARFKFRHMHTGETHELLASGDKAEIVETVPGWTHDITNIGQDEMVVMLWANEVFDRAQPDTFACPV</sequence>
<dbReference type="Pfam" id="PF01370">
    <property type="entry name" value="Epimerase"/>
    <property type="match status" value="1"/>
</dbReference>